<evidence type="ECO:0000313" key="1">
    <source>
        <dbReference type="EMBL" id="KAF0675088.1"/>
    </source>
</evidence>
<dbReference type="RefSeq" id="WP_159966141.1">
    <property type="nucleotide sequence ID" value="NZ_APKE01000032.1"/>
</dbReference>
<accession>A0A921TC01</accession>
<name>A0A921TC01_9RHOB</name>
<proteinExistence type="predicted"/>
<sequence length="84" mass="9493">MQFVWCPRKRDLIPARAVQRIWGGRKVPVTKARIGAAARRAKVRELHEAGVKSQEIADRLMVERHFVVADLLEMGLRGYGEVAA</sequence>
<evidence type="ECO:0000313" key="2">
    <source>
        <dbReference type="Proteomes" id="UP000698242"/>
    </source>
</evidence>
<protein>
    <submittedName>
        <fullName evidence="1">Uncharacterized protein</fullName>
    </submittedName>
</protein>
<reference evidence="1" key="1">
    <citation type="submission" date="2013-03" db="EMBL/GenBank/DDBJ databases">
        <title>Genome Sequence of the Profundibacterium mesophilum strain KAUST100406-0324T from Red Sea, a novel genus in the family Rhodobacteraceae.</title>
        <authorList>
            <person name="Essack M."/>
            <person name="Alam I."/>
            <person name="Lafi F."/>
            <person name="Alawi W."/>
            <person name="Kamanu F."/>
            <person name="Al-Suwailem A."/>
            <person name="Lee O.O."/>
            <person name="Xu Y."/>
            <person name="Bajic V."/>
            <person name="Qian P.-Y."/>
            <person name="Archer J."/>
        </authorList>
    </citation>
    <scope>NUCLEOTIDE SEQUENCE</scope>
    <source>
        <strain evidence="1">KAUST100406-0324</strain>
    </source>
</reference>
<keyword evidence="2" id="KW-1185">Reference proteome</keyword>
<dbReference type="EMBL" id="APKE01000032">
    <property type="protein sequence ID" value="KAF0675088.1"/>
    <property type="molecule type" value="Genomic_DNA"/>
</dbReference>
<organism evidence="1 2">
    <name type="scientific">Profundibacterium mesophilum KAUST100406-0324</name>
    <dbReference type="NCBI Taxonomy" id="1037889"/>
    <lineage>
        <taxon>Bacteria</taxon>
        <taxon>Pseudomonadati</taxon>
        <taxon>Pseudomonadota</taxon>
        <taxon>Alphaproteobacteria</taxon>
        <taxon>Rhodobacterales</taxon>
        <taxon>Roseobacteraceae</taxon>
        <taxon>Profundibacterium</taxon>
    </lineage>
</organism>
<dbReference type="AlphaFoldDB" id="A0A921TC01"/>
<comment type="caution">
    <text evidence="1">The sequence shown here is derived from an EMBL/GenBank/DDBJ whole genome shotgun (WGS) entry which is preliminary data.</text>
</comment>
<dbReference type="Proteomes" id="UP000698242">
    <property type="component" value="Unassembled WGS sequence"/>
</dbReference>
<gene>
    <name evidence="1" type="ORF">PMES_02609</name>
</gene>